<feature type="compositionally biased region" description="Polar residues" evidence="10">
    <location>
        <begin position="160"/>
        <end position="171"/>
    </location>
</feature>
<evidence type="ECO:0000256" key="6">
    <source>
        <dbReference type="ARBA" id="ARBA00023118"/>
    </source>
</evidence>
<feature type="region of interest" description="Disordered" evidence="10">
    <location>
        <begin position="1"/>
        <end position="96"/>
    </location>
</feature>
<dbReference type="GO" id="GO:0043571">
    <property type="term" value="P:maintenance of CRISPR repeat elements"/>
    <property type="evidence" value="ECO:0007669"/>
    <property type="project" value="InterPro"/>
</dbReference>
<dbReference type="InterPro" id="IPR042206">
    <property type="entry name" value="CRISPR-assoc_Cas1_C"/>
</dbReference>
<accession>A0A1Q8WTX2</accession>
<dbReference type="PANTHER" id="PTHR34353:SF2">
    <property type="entry name" value="CRISPR-ASSOCIATED ENDONUCLEASE CAS1 1"/>
    <property type="match status" value="1"/>
</dbReference>
<gene>
    <name evidence="11" type="ORF">BKH20_03990</name>
</gene>
<feature type="compositionally biased region" description="Low complexity" evidence="10">
    <location>
        <begin position="28"/>
        <end position="57"/>
    </location>
</feature>
<keyword evidence="3" id="KW-0255">Endonuclease</keyword>
<keyword evidence="8" id="KW-0464">Manganese</keyword>
<evidence type="ECO:0000256" key="9">
    <source>
        <dbReference type="ARBA" id="ARBA00038592"/>
    </source>
</evidence>
<reference evidence="11 12" key="1">
    <citation type="submission" date="2016-12" db="EMBL/GenBank/DDBJ databases">
        <title>Genomic comparison of strains in the 'Actinomyces naeslundii' group.</title>
        <authorList>
            <person name="Mughal S.R."/>
            <person name="Do T."/>
            <person name="Gilbert S.C."/>
            <person name="Witherden E.A."/>
            <person name="Didelot X."/>
            <person name="Beighton D."/>
        </authorList>
    </citation>
    <scope>NUCLEOTIDE SEQUENCE [LARGE SCALE GENOMIC DNA]</scope>
    <source>
        <strain evidence="11 12">WE8B-23</strain>
    </source>
</reference>
<evidence type="ECO:0000256" key="7">
    <source>
        <dbReference type="ARBA" id="ARBA00023125"/>
    </source>
</evidence>
<feature type="compositionally biased region" description="Low complexity" evidence="10">
    <location>
        <begin position="72"/>
        <end position="81"/>
    </location>
</feature>
<dbReference type="GO" id="GO:0003677">
    <property type="term" value="F:DNA binding"/>
    <property type="evidence" value="ECO:0007669"/>
    <property type="project" value="UniProtKB-KW"/>
</dbReference>
<dbReference type="Proteomes" id="UP000185963">
    <property type="component" value="Unassembled WGS sequence"/>
</dbReference>
<sequence length="171" mass="17977">MRASATWGRTSPAASRPSTPATTSRAVPTRTRWSTSAATAPASTSARTASSSTAPTACRRRRRAHGVGGRRLNGLLRLPVRTGPTGGRLRRAQPPPKDLANAALSYTYAILLAECTGALRPAGLEPSLGVLHASTDKRPSLSLDLQRGRPTWPPRWKAGATSSRSPLSSCS</sequence>
<evidence type="ECO:0000313" key="12">
    <source>
        <dbReference type="Proteomes" id="UP000185963"/>
    </source>
</evidence>
<dbReference type="GO" id="GO:0004519">
    <property type="term" value="F:endonuclease activity"/>
    <property type="evidence" value="ECO:0007669"/>
    <property type="project" value="UniProtKB-KW"/>
</dbReference>
<evidence type="ECO:0000313" key="11">
    <source>
        <dbReference type="EMBL" id="OLO71531.1"/>
    </source>
</evidence>
<keyword evidence="7" id="KW-0238">DNA-binding</keyword>
<dbReference type="OrthoDB" id="1550386at2"/>
<keyword evidence="5" id="KW-0460">Magnesium</keyword>
<dbReference type="Gene3D" id="1.20.120.920">
    <property type="entry name" value="CRISPR-associated endonuclease Cas1, C-terminal domain"/>
    <property type="match status" value="1"/>
</dbReference>
<keyword evidence="6" id="KW-0051">Antiviral defense</keyword>
<comment type="subunit">
    <text evidence="9">Homodimer, forms a heterotetramer with a Cas2 homodimer.</text>
</comment>
<evidence type="ECO:0000256" key="5">
    <source>
        <dbReference type="ARBA" id="ARBA00022842"/>
    </source>
</evidence>
<dbReference type="GO" id="GO:0051607">
    <property type="term" value="P:defense response to virus"/>
    <property type="evidence" value="ECO:0007669"/>
    <property type="project" value="UniProtKB-KW"/>
</dbReference>
<dbReference type="AlphaFoldDB" id="A0A1Q8WTX2"/>
<dbReference type="InterPro" id="IPR050646">
    <property type="entry name" value="Cas1"/>
</dbReference>
<evidence type="ECO:0000256" key="3">
    <source>
        <dbReference type="ARBA" id="ARBA00022759"/>
    </source>
</evidence>
<dbReference type="EMBL" id="MSKS01000011">
    <property type="protein sequence ID" value="OLO71531.1"/>
    <property type="molecule type" value="Genomic_DNA"/>
</dbReference>
<feature type="compositionally biased region" description="Polar residues" evidence="10">
    <location>
        <begin position="7"/>
        <end position="26"/>
    </location>
</feature>
<dbReference type="GO" id="GO:0016787">
    <property type="term" value="F:hydrolase activity"/>
    <property type="evidence" value="ECO:0007669"/>
    <property type="project" value="UniProtKB-KW"/>
</dbReference>
<evidence type="ECO:0000256" key="1">
    <source>
        <dbReference type="ARBA" id="ARBA00022722"/>
    </source>
</evidence>
<evidence type="ECO:0000256" key="8">
    <source>
        <dbReference type="ARBA" id="ARBA00023211"/>
    </source>
</evidence>
<feature type="region of interest" description="Disordered" evidence="10">
    <location>
        <begin position="135"/>
        <end position="171"/>
    </location>
</feature>
<evidence type="ECO:0000256" key="10">
    <source>
        <dbReference type="SAM" id="MobiDB-lite"/>
    </source>
</evidence>
<keyword evidence="4" id="KW-0378">Hydrolase</keyword>
<name>A0A1Q8WTX2_9ACTO</name>
<proteinExistence type="predicted"/>
<evidence type="ECO:0000256" key="4">
    <source>
        <dbReference type="ARBA" id="ARBA00022801"/>
    </source>
</evidence>
<evidence type="ECO:0000256" key="2">
    <source>
        <dbReference type="ARBA" id="ARBA00022723"/>
    </source>
</evidence>
<comment type="caution">
    <text evidence="11">The sequence shown here is derived from an EMBL/GenBank/DDBJ whole genome shotgun (WGS) entry which is preliminary data.</text>
</comment>
<dbReference type="GO" id="GO:0046872">
    <property type="term" value="F:metal ion binding"/>
    <property type="evidence" value="ECO:0007669"/>
    <property type="project" value="UniProtKB-KW"/>
</dbReference>
<dbReference type="Pfam" id="PF01867">
    <property type="entry name" value="Cas_Cas1"/>
    <property type="match status" value="1"/>
</dbReference>
<protein>
    <recommendedName>
        <fullName evidence="13">CRISPR-associated endonuclease Cas1</fullName>
    </recommendedName>
</protein>
<keyword evidence="2" id="KW-0479">Metal-binding</keyword>
<dbReference type="InterPro" id="IPR002729">
    <property type="entry name" value="CRISPR-assoc_Cas1"/>
</dbReference>
<organism evidence="11 12">
    <name type="scientific">Actinomyces oris</name>
    <dbReference type="NCBI Taxonomy" id="544580"/>
    <lineage>
        <taxon>Bacteria</taxon>
        <taxon>Bacillati</taxon>
        <taxon>Actinomycetota</taxon>
        <taxon>Actinomycetes</taxon>
        <taxon>Actinomycetales</taxon>
        <taxon>Actinomycetaceae</taxon>
        <taxon>Actinomyces</taxon>
    </lineage>
</organism>
<keyword evidence="1" id="KW-0540">Nuclease</keyword>
<evidence type="ECO:0008006" key="13">
    <source>
        <dbReference type="Google" id="ProtNLM"/>
    </source>
</evidence>
<dbReference type="PANTHER" id="PTHR34353">
    <property type="entry name" value="CRISPR-ASSOCIATED ENDONUCLEASE CAS1 1"/>
    <property type="match status" value="1"/>
</dbReference>